<dbReference type="SUPFAM" id="SSF46689">
    <property type="entry name" value="Homeodomain-like"/>
    <property type="match status" value="1"/>
</dbReference>
<evidence type="ECO:0000259" key="6">
    <source>
        <dbReference type="PROSITE" id="PS50977"/>
    </source>
</evidence>
<reference evidence="7 8" key="1">
    <citation type="submission" date="2023-07" db="EMBL/GenBank/DDBJ databases">
        <authorList>
            <person name="Girao M."/>
            <person name="Carvalho M.F."/>
        </authorList>
    </citation>
    <scope>NUCLEOTIDE SEQUENCE [LARGE SCALE GENOMIC DNA]</scope>
    <source>
        <strain evidence="7 8">YIM65754</strain>
    </source>
</reference>
<keyword evidence="3" id="KW-0804">Transcription</keyword>
<dbReference type="Gene3D" id="1.10.357.10">
    <property type="entry name" value="Tetracycline Repressor, domain 2"/>
    <property type="match status" value="1"/>
</dbReference>
<dbReference type="Pfam" id="PF17754">
    <property type="entry name" value="TetR_C_14"/>
    <property type="match status" value="1"/>
</dbReference>
<evidence type="ECO:0000256" key="4">
    <source>
        <dbReference type="PROSITE-ProRule" id="PRU00335"/>
    </source>
</evidence>
<dbReference type="InterPro" id="IPR009057">
    <property type="entry name" value="Homeodomain-like_sf"/>
</dbReference>
<protein>
    <submittedName>
        <fullName evidence="7">TetR family transcriptional regulator</fullName>
    </submittedName>
</protein>
<comment type="caution">
    <text evidence="7">The sequence shown here is derived from an EMBL/GenBank/DDBJ whole genome shotgun (WGS) entry which is preliminary data.</text>
</comment>
<proteinExistence type="predicted"/>
<dbReference type="InterPro" id="IPR050109">
    <property type="entry name" value="HTH-type_TetR-like_transc_reg"/>
</dbReference>
<evidence type="ECO:0000313" key="7">
    <source>
        <dbReference type="EMBL" id="MEE2059112.1"/>
    </source>
</evidence>
<dbReference type="PANTHER" id="PTHR30055">
    <property type="entry name" value="HTH-TYPE TRANSCRIPTIONAL REGULATOR RUTR"/>
    <property type="match status" value="1"/>
</dbReference>
<evidence type="ECO:0000313" key="8">
    <source>
        <dbReference type="Proteomes" id="UP001336020"/>
    </source>
</evidence>
<gene>
    <name evidence="7" type="ORF">Q7514_16450</name>
</gene>
<dbReference type="InterPro" id="IPR001647">
    <property type="entry name" value="HTH_TetR"/>
</dbReference>
<dbReference type="PROSITE" id="PS50977">
    <property type="entry name" value="HTH_TETR_2"/>
    <property type="match status" value="1"/>
</dbReference>
<dbReference type="EMBL" id="JAUTXY010000007">
    <property type="protein sequence ID" value="MEE2059112.1"/>
    <property type="molecule type" value="Genomic_DNA"/>
</dbReference>
<name>A0ABU7LDY4_9NOCA</name>
<keyword evidence="8" id="KW-1185">Reference proteome</keyword>
<keyword evidence="2 4" id="KW-0238">DNA-binding</keyword>
<evidence type="ECO:0000256" key="3">
    <source>
        <dbReference type="ARBA" id="ARBA00023163"/>
    </source>
</evidence>
<evidence type="ECO:0000256" key="2">
    <source>
        <dbReference type="ARBA" id="ARBA00023125"/>
    </source>
</evidence>
<dbReference type="PANTHER" id="PTHR30055:SF238">
    <property type="entry name" value="MYCOFACTOCIN BIOSYNTHESIS TRANSCRIPTIONAL REGULATOR MFTR-RELATED"/>
    <property type="match status" value="1"/>
</dbReference>
<evidence type="ECO:0000256" key="1">
    <source>
        <dbReference type="ARBA" id="ARBA00023015"/>
    </source>
</evidence>
<keyword evidence="1" id="KW-0805">Transcription regulation</keyword>
<feature type="domain" description="HTH tetR-type" evidence="6">
    <location>
        <begin position="20"/>
        <end position="80"/>
    </location>
</feature>
<sequence>MIEPGDERTEHGARWGRPAATSAPELAAVAQTLFLQRGFDEVTVDDIAAAAGISRRTFFRYFPTKADVLWVESSAELAQLHDGLESSTGRSEPCRDSLIRAVIAALEFPPEQREWALHRAQLVLDVPAVQTHTTMRMNAWRTEVTDYVARSTGSSCDDLVPLTVGHATVSAVQAAHRYWVTHPDEELAAVLEQTLEITLPATFAANDMKAMPRQDDGFDTASSRADEALSGIAGERATSNE</sequence>
<dbReference type="Proteomes" id="UP001336020">
    <property type="component" value="Unassembled WGS sequence"/>
</dbReference>
<dbReference type="Gene3D" id="1.10.10.60">
    <property type="entry name" value="Homeodomain-like"/>
    <property type="match status" value="1"/>
</dbReference>
<feature type="DNA-binding region" description="H-T-H motif" evidence="4">
    <location>
        <begin position="43"/>
        <end position="62"/>
    </location>
</feature>
<feature type="region of interest" description="Disordered" evidence="5">
    <location>
        <begin position="210"/>
        <end position="241"/>
    </location>
</feature>
<dbReference type="InterPro" id="IPR041347">
    <property type="entry name" value="MftR_C"/>
</dbReference>
<dbReference type="RefSeq" id="WP_330134359.1">
    <property type="nucleotide sequence ID" value="NZ_JAUTXY010000007.1"/>
</dbReference>
<dbReference type="Pfam" id="PF00440">
    <property type="entry name" value="TetR_N"/>
    <property type="match status" value="1"/>
</dbReference>
<organism evidence="7 8">
    <name type="scientific">Rhodococcus artemisiae</name>
    <dbReference type="NCBI Taxonomy" id="714159"/>
    <lineage>
        <taxon>Bacteria</taxon>
        <taxon>Bacillati</taxon>
        <taxon>Actinomycetota</taxon>
        <taxon>Actinomycetes</taxon>
        <taxon>Mycobacteriales</taxon>
        <taxon>Nocardiaceae</taxon>
        <taxon>Rhodococcus</taxon>
    </lineage>
</organism>
<dbReference type="PROSITE" id="PS01081">
    <property type="entry name" value="HTH_TETR_1"/>
    <property type="match status" value="1"/>
</dbReference>
<dbReference type="PRINTS" id="PR00455">
    <property type="entry name" value="HTHTETR"/>
</dbReference>
<evidence type="ECO:0000256" key="5">
    <source>
        <dbReference type="SAM" id="MobiDB-lite"/>
    </source>
</evidence>
<accession>A0ABU7LDY4</accession>
<dbReference type="InterPro" id="IPR023772">
    <property type="entry name" value="DNA-bd_HTH_TetR-type_CS"/>
</dbReference>